<proteinExistence type="predicted"/>
<organism evidence="1 2">
    <name type="scientific">Adiantum capillus-veneris</name>
    <name type="common">Maidenhair fern</name>
    <dbReference type="NCBI Taxonomy" id="13818"/>
    <lineage>
        <taxon>Eukaryota</taxon>
        <taxon>Viridiplantae</taxon>
        <taxon>Streptophyta</taxon>
        <taxon>Embryophyta</taxon>
        <taxon>Tracheophyta</taxon>
        <taxon>Polypodiopsida</taxon>
        <taxon>Polypodiidae</taxon>
        <taxon>Polypodiales</taxon>
        <taxon>Pteridineae</taxon>
        <taxon>Pteridaceae</taxon>
        <taxon>Vittarioideae</taxon>
        <taxon>Adiantum</taxon>
    </lineage>
</organism>
<evidence type="ECO:0000313" key="2">
    <source>
        <dbReference type="Proteomes" id="UP000886520"/>
    </source>
</evidence>
<gene>
    <name evidence="1" type="ORF">GOP47_0010451</name>
</gene>
<dbReference type="AlphaFoldDB" id="A0A9D4UUQ8"/>
<comment type="caution">
    <text evidence="1">The sequence shown here is derived from an EMBL/GenBank/DDBJ whole genome shotgun (WGS) entry which is preliminary data.</text>
</comment>
<reference evidence="1" key="1">
    <citation type="submission" date="2021-01" db="EMBL/GenBank/DDBJ databases">
        <title>Adiantum capillus-veneris genome.</title>
        <authorList>
            <person name="Fang Y."/>
            <person name="Liao Q."/>
        </authorList>
    </citation>
    <scope>NUCLEOTIDE SEQUENCE</scope>
    <source>
        <strain evidence="1">H3</strain>
        <tissue evidence="1">Leaf</tissue>
    </source>
</reference>
<evidence type="ECO:0000313" key="1">
    <source>
        <dbReference type="EMBL" id="KAI5074490.1"/>
    </source>
</evidence>
<sequence>MASRSSNTQTLIQRFQVRFRQAQPFRLTTLSDKPGLLSKIYVSYLLVYTCSQCHVSSLFAIL</sequence>
<name>A0A9D4UUQ8_ADICA</name>
<protein>
    <submittedName>
        <fullName evidence="1">Uncharacterized protein</fullName>
    </submittedName>
</protein>
<accession>A0A9D4UUQ8</accession>
<keyword evidence="2" id="KW-1185">Reference proteome</keyword>
<dbReference type="Proteomes" id="UP000886520">
    <property type="component" value="Chromosome 10"/>
</dbReference>
<dbReference type="EMBL" id="JABFUD020000010">
    <property type="protein sequence ID" value="KAI5074490.1"/>
    <property type="molecule type" value="Genomic_DNA"/>
</dbReference>